<sequence length="157" mass="17399">MKRFIMVIVGFAALLGGAQAEVDEETRSAAVAVFDEMRETFERHAGQADPSPLFALLRPDTAMVSPGGPVWDRIYADAAEQGLPFPNGFSIDVQPREVVVMSEEWAYEFGTSVVTYTPQGEEPMTVRDTYLLLLRNEGEGWKLYREVASLRAPPGGW</sequence>
<gene>
    <name evidence="3" type="ORF">NOG11_06230</name>
</gene>
<evidence type="ECO:0000259" key="2">
    <source>
        <dbReference type="Pfam" id="PF14534"/>
    </source>
</evidence>
<dbReference type="InterPro" id="IPR032710">
    <property type="entry name" value="NTF2-like_dom_sf"/>
</dbReference>
<protein>
    <submittedName>
        <fullName evidence="3">Nuclear transport factor 2 family protein</fullName>
    </submittedName>
</protein>
<dbReference type="RefSeq" id="WP_256618846.1">
    <property type="nucleotide sequence ID" value="NZ_JANIBC010000003.1"/>
</dbReference>
<dbReference type="AlphaFoldDB" id="A0A9X2L8E0"/>
<dbReference type="Gene3D" id="3.10.450.50">
    <property type="match status" value="1"/>
</dbReference>
<proteinExistence type="predicted"/>
<keyword evidence="1" id="KW-0732">Signal</keyword>
<dbReference type="Proteomes" id="UP001142610">
    <property type="component" value="Unassembled WGS sequence"/>
</dbReference>
<evidence type="ECO:0000256" key="1">
    <source>
        <dbReference type="SAM" id="SignalP"/>
    </source>
</evidence>
<dbReference type="InterPro" id="IPR027843">
    <property type="entry name" value="DUF4440"/>
</dbReference>
<feature type="chain" id="PRO_5040843950" evidence="1">
    <location>
        <begin position="21"/>
        <end position="157"/>
    </location>
</feature>
<feature type="signal peptide" evidence="1">
    <location>
        <begin position="1"/>
        <end position="20"/>
    </location>
</feature>
<reference evidence="3" key="1">
    <citation type="submission" date="2022-07" db="EMBL/GenBank/DDBJ databases">
        <title>Parvularcula maris sp. nov., an algicidal bacterium isolated from seawater.</title>
        <authorList>
            <person name="Li F."/>
        </authorList>
    </citation>
    <scope>NUCLEOTIDE SEQUENCE</scope>
    <source>
        <strain evidence="3">BGMRC 0090</strain>
    </source>
</reference>
<accession>A0A9X2L8E0</accession>
<dbReference type="SUPFAM" id="SSF54427">
    <property type="entry name" value="NTF2-like"/>
    <property type="match status" value="1"/>
</dbReference>
<evidence type="ECO:0000313" key="3">
    <source>
        <dbReference type="EMBL" id="MCQ8184985.1"/>
    </source>
</evidence>
<name>A0A9X2L8E0_9PROT</name>
<comment type="caution">
    <text evidence="3">The sequence shown here is derived from an EMBL/GenBank/DDBJ whole genome shotgun (WGS) entry which is preliminary data.</text>
</comment>
<organism evidence="3 4">
    <name type="scientific">Parvularcula maris</name>
    <dbReference type="NCBI Taxonomy" id="2965077"/>
    <lineage>
        <taxon>Bacteria</taxon>
        <taxon>Pseudomonadati</taxon>
        <taxon>Pseudomonadota</taxon>
        <taxon>Alphaproteobacteria</taxon>
        <taxon>Parvularculales</taxon>
        <taxon>Parvularculaceae</taxon>
        <taxon>Parvularcula</taxon>
    </lineage>
</organism>
<evidence type="ECO:0000313" key="4">
    <source>
        <dbReference type="Proteomes" id="UP001142610"/>
    </source>
</evidence>
<keyword evidence="4" id="KW-1185">Reference proteome</keyword>
<dbReference type="EMBL" id="JANIBC010000003">
    <property type="protein sequence ID" value="MCQ8184985.1"/>
    <property type="molecule type" value="Genomic_DNA"/>
</dbReference>
<feature type="domain" description="DUF4440" evidence="2">
    <location>
        <begin position="37"/>
        <end position="143"/>
    </location>
</feature>
<dbReference type="Pfam" id="PF14534">
    <property type="entry name" value="DUF4440"/>
    <property type="match status" value="1"/>
</dbReference>